<sequence length="354" mass="38795">MGHRANYVVVERGAHRVHYSQFGALSLGADPLMGPEELESYIRSLETREQLTDDVWCEGSLVLDLDTRTLLFWSEHCAAGVNLELRRALLRLVGELWPGWTVRWAAREHAEVVAHLGLAPEGLISTREPEDGPAVDEVVASLNEGMRMLGVPKNVEDQRREITEHGDPDPYYLDAETILTVRFGDGVVRDFSTMYRIADVLRSGAELVPALESAPGTSLPRVEHVRSGALIDVQTRTVTAWPVQPLRAEDHAERWPGWQVTWTDLGLPGQVAATGRDPVAVAQTPAHLAREAAALVGASDQVAQVQQGLEEHIAQVRGEGAEILAQAERAPVPPAPRDGRAELALRIIELYGAE</sequence>
<reference evidence="1 2" key="1">
    <citation type="submission" date="2019-09" db="EMBL/GenBank/DDBJ databases">
        <title>Actinomadura physcomitrii sp. nov., a novel actinomycete isolated from moss [Physcomitrium sphaericum (Ludw) Fuernr].</title>
        <authorList>
            <person name="Liu C."/>
            <person name="Zhuang X."/>
        </authorList>
    </citation>
    <scope>NUCLEOTIDE SEQUENCE [LARGE SCALE GENOMIC DNA]</scope>
    <source>
        <strain evidence="1 2">CYP1-1B</strain>
    </source>
</reference>
<gene>
    <name evidence="1" type="ORF">F9B16_26140</name>
</gene>
<dbReference type="OrthoDB" id="2528990at2"/>
<dbReference type="AlphaFoldDB" id="A0A6L3VRM1"/>
<keyword evidence="2" id="KW-1185">Reference proteome</keyword>
<organism evidence="1 2">
    <name type="scientific">Actinomadura montaniterrae</name>
    <dbReference type="NCBI Taxonomy" id="1803903"/>
    <lineage>
        <taxon>Bacteria</taxon>
        <taxon>Bacillati</taxon>
        <taxon>Actinomycetota</taxon>
        <taxon>Actinomycetes</taxon>
        <taxon>Streptosporangiales</taxon>
        <taxon>Thermomonosporaceae</taxon>
        <taxon>Actinomadura</taxon>
    </lineage>
</organism>
<dbReference type="EMBL" id="WBMR01000085">
    <property type="protein sequence ID" value="KAB2375403.1"/>
    <property type="molecule type" value="Genomic_DNA"/>
</dbReference>
<protein>
    <submittedName>
        <fullName evidence="1">Uncharacterized protein</fullName>
    </submittedName>
</protein>
<dbReference type="Proteomes" id="UP000483004">
    <property type="component" value="Unassembled WGS sequence"/>
</dbReference>
<evidence type="ECO:0000313" key="1">
    <source>
        <dbReference type="EMBL" id="KAB2375403.1"/>
    </source>
</evidence>
<comment type="caution">
    <text evidence="1">The sequence shown here is derived from an EMBL/GenBank/DDBJ whole genome shotgun (WGS) entry which is preliminary data.</text>
</comment>
<name>A0A6L3VRM1_9ACTN</name>
<proteinExistence type="predicted"/>
<evidence type="ECO:0000313" key="2">
    <source>
        <dbReference type="Proteomes" id="UP000483004"/>
    </source>
</evidence>
<dbReference type="RefSeq" id="WP_151542782.1">
    <property type="nucleotide sequence ID" value="NZ_WBMR01000085.1"/>
</dbReference>
<accession>A0A6L3VRM1</accession>